<dbReference type="SUPFAM" id="SSF48452">
    <property type="entry name" value="TPR-like"/>
    <property type="match status" value="1"/>
</dbReference>
<keyword evidence="2" id="KW-1133">Transmembrane helix</keyword>
<keyword evidence="2" id="KW-0812">Transmembrane</keyword>
<proteinExistence type="predicted"/>
<feature type="transmembrane region" description="Helical" evidence="2">
    <location>
        <begin position="302"/>
        <end position="321"/>
    </location>
</feature>
<sequence length="661" mass="71098">MSDLDTALARAEAMFRLRRHQDAVELLTPLVASHPENAEVAFTLGDAHRLLDNYEQSRHYASEALARDPGSTDGMALLSLVSLELNDLETADRVSQQLLTHEPHTYRASFIGARVTITGWGLASEAVFPKRSVLDAYQQRTDKLVATLLEEYPHAAGTHITHALQLNNIYGRDKAAIAAIKRALTIDPENADAIRILAAFTQSTANSIRLARASLAIDPQNEHAVALACGAAGTAMRRIQFWLLPLTLMVSVLTREWVVLKLAVLIIGLILIAVQFRSEAADGQPLSAAQRRLYRRVRPKRWFGWWLSCGAVIVFNFVIAFTSSPDLTTPLGLMGLIIAVLGGLAYAARGVIVSWRNSKTSRARLQAVAGDETPEQKRTRLKDRTRLQRKNALFVAAPFVLILIILVTRWYSEPEAPEHNGYFTPGMGVLTESVTFRVTVAEGTANYSYRGTHGGKNIDGTATIDSAQQSTVSESVAIDRGSRDFSVLVTSDSADANVTVGCEIEIGGIVTVQQTGAGSVTCDLAAPVETTSATQVLVADNFESLRYAVGDCLTLTTTTTTTSSALVDCATEHDAQVISLTPYTQSNTPSGDNSMNPTNADALCTGDAFTAFIGVPFKESELGTAALYPGATARVLAESNVACLVQSSEGQTTGSLQNASR</sequence>
<keyword evidence="5" id="KW-1185">Reference proteome</keyword>
<feature type="repeat" description="TPR" evidence="1">
    <location>
        <begin position="38"/>
        <end position="71"/>
    </location>
</feature>
<reference evidence="4 5" key="1">
    <citation type="submission" date="2020-02" db="EMBL/GenBank/DDBJ databases">
        <title>Sequencing the genomes of 1000 actinobacteria strains.</title>
        <authorList>
            <person name="Klenk H.-P."/>
        </authorList>
    </citation>
    <scope>NUCLEOTIDE SEQUENCE [LARGE SCALE GENOMIC DNA]</scope>
    <source>
        <strain evidence="4 5">DSM 27960</strain>
    </source>
</reference>
<accession>A0A7X5R3Y2</accession>
<keyword evidence="2" id="KW-0472">Membrane</keyword>
<dbReference type="AlphaFoldDB" id="A0A7X5R3Y2"/>
<dbReference type="Gene3D" id="1.25.40.10">
    <property type="entry name" value="Tetratricopeptide repeat domain"/>
    <property type="match status" value="1"/>
</dbReference>
<dbReference type="InterPro" id="IPR019734">
    <property type="entry name" value="TPR_rpt"/>
</dbReference>
<organism evidence="4 5">
    <name type="scientific">Lysinibacter cavernae</name>
    <dbReference type="NCBI Taxonomy" id="1640652"/>
    <lineage>
        <taxon>Bacteria</taxon>
        <taxon>Bacillati</taxon>
        <taxon>Actinomycetota</taxon>
        <taxon>Actinomycetes</taxon>
        <taxon>Micrococcales</taxon>
        <taxon>Microbacteriaceae</taxon>
        <taxon>Lysinibacter</taxon>
    </lineage>
</organism>
<dbReference type="RefSeq" id="WP_167152220.1">
    <property type="nucleotide sequence ID" value="NZ_JAAMOX010000003.1"/>
</dbReference>
<name>A0A7X5R3Y2_9MICO</name>
<dbReference type="Pfam" id="PF13845">
    <property type="entry name" value="Septum_form"/>
    <property type="match status" value="1"/>
</dbReference>
<evidence type="ECO:0000259" key="3">
    <source>
        <dbReference type="Pfam" id="PF13845"/>
    </source>
</evidence>
<feature type="transmembrane region" description="Helical" evidence="2">
    <location>
        <begin position="333"/>
        <end position="355"/>
    </location>
</feature>
<dbReference type="EMBL" id="JAAMOX010000003">
    <property type="protein sequence ID" value="NIH55219.1"/>
    <property type="molecule type" value="Genomic_DNA"/>
</dbReference>
<dbReference type="PROSITE" id="PS50005">
    <property type="entry name" value="TPR"/>
    <property type="match status" value="1"/>
</dbReference>
<dbReference type="InterPro" id="IPR026004">
    <property type="entry name" value="Septum_form"/>
</dbReference>
<evidence type="ECO:0000313" key="4">
    <source>
        <dbReference type="EMBL" id="NIH55219.1"/>
    </source>
</evidence>
<feature type="transmembrane region" description="Helical" evidence="2">
    <location>
        <begin position="257"/>
        <end position="276"/>
    </location>
</feature>
<dbReference type="InterPro" id="IPR011990">
    <property type="entry name" value="TPR-like_helical_dom_sf"/>
</dbReference>
<feature type="transmembrane region" description="Helical" evidence="2">
    <location>
        <begin position="392"/>
        <end position="411"/>
    </location>
</feature>
<feature type="domain" description="Septum formation-related" evidence="3">
    <location>
        <begin position="516"/>
        <end position="618"/>
    </location>
</feature>
<dbReference type="Proteomes" id="UP000541033">
    <property type="component" value="Unassembled WGS sequence"/>
</dbReference>
<evidence type="ECO:0000256" key="1">
    <source>
        <dbReference type="PROSITE-ProRule" id="PRU00339"/>
    </source>
</evidence>
<protein>
    <submittedName>
        <fullName evidence="4">Tetratricopeptide (TPR) repeat protein</fullName>
    </submittedName>
</protein>
<dbReference type="Gene3D" id="1.25.40.1040">
    <property type="match status" value="1"/>
</dbReference>
<comment type="caution">
    <text evidence="4">The sequence shown here is derived from an EMBL/GenBank/DDBJ whole genome shotgun (WGS) entry which is preliminary data.</text>
</comment>
<evidence type="ECO:0000313" key="5">
    <source>
        <dbReference type="Proteomes" id="UP000541033"/>
    </source>
</evidence>
<evidence type="ECO:0000256" key="2">
    <source>
        <dbReference type="SAM" id="Phobius"/>
    </source>
</evidence>
<keyword evidence="1" id="KW-0802">TPR repeat</keyword>
<gene>
    <name evidence="4" type="ORF">FHX76_003134</name>
</gene>